<name>A0ABT8PHV3_9BURK</name>
<sequence>MHGNDIGSIVREALNEAGCDSSLIDDLDPRATVEISLKDAPTIYIGYKNDEESSIMIWSSLCDYHESVVRAGAPRFLEELMKGVSFAVNEQLVFREADGELQISAEIRPSVLEKPADMAGAIQEFFDALVQFTDIAKQ</sequence>
<dbReference type="Proteomes" id="UP001171606">
    <property type="component" value="Unassembled WGS sequence"/>
</dbReference>
<gene>
    <name evidence="1" type="ORF">QZM52_25940</name>
</gene>
<dbReference type="CDD" id="cd17035">
    <property type="entry name" value="T3SC_IB_Spa15-like"/>
    <property type="match status" value="1"/>
</dbReference>
<keyword evidence="2" id="KW-1185">Reference proteome</keyword>
<dbReference type="InterPro" id="IPR003065">
    <property type="entry name" value="Invas_SpaK"/>
</dbReference>
<dbReference type="RefSeq" id="WP_301756807.1">
    <property type="nucleotide sequence ID" value="NZ_JAUJSQ010000011.1"/>
</dbReference>
<reference evidence="1" key="1">
    <citation type="submission" date="2023-07" db="EMBL/GenBank/DDBJ databases">
        <title>A collection of bacterial strains from the Burkholderia cepacia Research Laboratory and Repository.</title>
        <authorList>
            <person name="Lipuma J."/>
            <person name="Spilker T."/>
            <person name="Caverly L."/>
        </authorList>
    </citation>
    <scope>NUCLEOTIDE SEQUENCE</scope>
    <source>
        <strain evidence="1">AU42020</strain>
    </source>
</reference>
<evidence type="ECO:0000313" key="1">
    <source>
        <dbReference type="EMBL" id="MDN7934723.1"/>
    </source>
</evidence>
<accession>A0ABT8PHV3</accession>
<dbReference type="EMBL" id="JAUJSQ010000011">
    <property type="protein sequence ID" value="MDN7934723.1"/>
    <property type="molecule type" value="Genomic_DNA"/>
</dbReference>
<proteinExistence type="predicted"/>
<protein>
    <submittedName>
        <fullName evidence="1">Uncharacterized protein</fullName>
    </submittedName>
</protein>
<dbReference type="SUPFAM" id="SSF69635">
    <property type="entry name" value="Type III secretory system chaperone-like"/>
    <property type="match status" value="1"/>
</dbReference>
<organism evidence="1 2">
    <name type="scientific">Burkholderia metallica</name>
    <dbReference type="NCBI Taxonomy" id="488729"/>
    <lineage>
        <taxon>Bacteria</taxon>
        <taxon>Pseudomonadati</taxon>
        <taxon>Pseudomonadota</taxon>
        <taxon>Betaproteobacteria</taxon>
        <taxon>Burkholderiales</taxon>
        <taxon>Burkholderiaceae</taxon>
        <taxon>Burkholderia</taxon>
        <taxon>Burkholderia cepacia complex</taxon>
    </lineage>
</organism>
<dbReference type="Gene3D" id="3.30.1460.10">
    <property type="match status" value="1"/>
</dbReference>
<dbReference type="Pfam" id="PF03519">
    <property type="entry name" value="Invas_SpaK"/>
    <property type="match status" value="1"/>
</dbReference>
<evidence type="ECO:0000313" key="2">
    <source>
        <dbReference type="Proteomes" id="UP001171606"/>
    </source>
</evidence>
<comment type="caution">
    <text evidence="1">The sequence shown here is derived from an EMBL/GenBank/DDBJ whole genome shotgun (WGS) entry which is preliminary data.</text>
</comment>